<evidence type="ECO:0000256" key="1">
    <source>
        <dbReference type="SAM" id="MobiDB-lite"/>
    </source>
</evidence>
<organism evidence="2 3">
    <name type="scientific">Cephalotus follicularis</name>
    <name type="common">Albany pitcher plant</name>
    <dbReference type="NCBI Taxonomy" id="3775"/>
    <lineage>
        <taxon>Eukaryota</taxon>
        <taxon>Viridiplantae</taxon>
        <taxon>Streptophyta</taxon>
        <taxon>Embryophyta</taxon>
        <taxon>Tracheophyta</taxon>
        <taxon>Spermatophyta</taxon>
        <taxon>Magnoliopsida</taxon>
        <taxon>eudicotyledons</taxon>
        <taxon>Gunneridae</taxon>
        <taxon>Pentapetalae</taxon>
        <taxon>rosids</taxon>
        <taxon>fabids</taxon>
        <taxon>Oxalidales</taxon>
        <taxon>Cephalotaceae</taxon>
        <taxon>Cephalotus</taxon>
    </lineage>
</organism>
<dbReference type="AlphaFoldDB" id="A0A1Q3D623"/>
<dbReference type="Proteomes" id="UP000187406">
    <property type="component" value="Unassembled WGS sequence"/>
</dbReference>
<dbReference type="InterPro" id="IPR036875">
    <property type="entry name" value="Znf_CCHC_sf"/>
</dbReference>
<reference evidence="3" key="1">
    <citation type="submission" date="2016-04" db="EMBL/GenBank/DDBJ databases">
        <title>Cephalotus genome sequencing.</title>
        <authorList>
            <person name="Fukushima K."/>
            <person name="Hasebe M."/>
            <person name="Fang X."/>
        </authorList>
    </citation>
    <scope>NUCLEOTIDE SEQUENCE [LARGE SCALE GENOMIC DNA]</scope>
    <source>
        <strain evidence="3">cv. St1</strain>
    </source>
</reference>
<dbReference type="InParanoid" id="A0A1Q3D623"/>
<dbReference type="GO" id="GO:0003676">
    <property type="term" value="F:nucleic acid binding"/>
    <property type="evidence" value="ECO:0007669"/>
    <property type="project" value="InterPro"/>
</dbReference>
<evidence type="ECO:0008006" key="4">
    <source>
        <dbReference type="Google" id="ProtNLM"/>
    </source>
</evidence>
<sequence>MNKVDTTLPELVGMLRTAESDMRHERSKFDMMYLPSTSSRTVPRGSRSRGSKSKGKAPMKPKGKKKNKGRNAVAPAGPMVRGSVLDTIWQLQDDDYCFYCGKHRHWRSQCSEFQKSKS</sequence>
<proteinExistence type="predicted"/>
<protein>
    <recommendedName>
        <fullName evidence="4">CCHC-type domain-containing protein</fullName>
    </recommendedName>
</protein>
<accession>A0A1Q3D623</accession>
<dbReference type="GO" id="GO:0008270">
    <property type="term" value="F:zinc ion binding"/>
    <property type="evidence" value="ECO:0007669"/>
    <property type="project" value="InterPro"/>
</dbReference>
<name>A0A1Q3D623_CEPFO</name>
<gene>
    <name evidence="2" type="ORF">CFOL_v3_31339</name>
</gene>
<evidence type="ECO:0000313" key="2">
    <source>
        <dbReference type="EMBL" id="GAV87915.1"/>
    </source>
</evidence>
<comment type="caution">
    <text evidence="2">The sequence shown here is derived from an EMBL/GenBank/DDBJ whole genome shotgun (WGS) entry which is preliminary data.</text>
</comment>
<evidence type="ECO:0000313" key="3">
    <source>
        <dbReference type="Proteomes" id="UP000187406"/>
    </source>
</evidence>
<dbReference type="EMBL" id="BDDD01004570">
    <property type="protein sequence ID" value="GAV87915.1"/>
    <property type="molecule type" value="Genomic_DNA"/>
</dbReference>
<dbReference type="SUPFAM" id="SSF57756">
    <property type="entry name" value="Retrovirus zinc finger-like domains"/>
    <property type="match status" value="1"/>
</dbReference>
<feature type="compositionally biased region" description="Basic residues" evidence="1">
    <location>
        <begin position="46"/>
        <end position="69"/>
    </location>
</feature>
<feature type="region of interest" description="Disordered" evidence="1">
    <location>
        <begin position="23"/>
        <end position="77"/>
    </location>
</feature>
<keyword evidence="3" id="KW-1185">Reference proteome</keyword>